<comment type="similarity">
    <text evidence="1">Belongs to the glycerophosphoryl diester phosphodiesterase family.</text>
</comment>
<reference evidence="8 9" key="1">
    <citation type="journal article" date="2015" name="Antonie Van Leeuwenhoek">
        <title>A phylogenomic and molecular marker based taxonomic framework for the order Xanthomonadales: proposal to transfer the families Algiphilaceae and Solimonadaceae to the order Nevskiales ord. nov. and to create a new family within the order Xanthomonadales, the family Rhodanobacteraceae fam. nov., containing the genus Rhodanobacter and its closest relatives.</title>
        <authorList>
            <person name="Naushad S."/>
            <person name="Adeolu M."/>
            <person name="Wong S."/>
            <person name="Sohail M."/>
            <person name="Schellhorn H.E."/>
            <person name="Gupta R.S."/>
        </authorList>
    </citation>
    <scope>NUCLEOTIDE SEQUENCE [LARGE SCALE GENOMIC DNA]</scope>
    <source>
        <strain evidence="8 9">DSM 16301</strain>
    </source>
</reference>
<keyword evidence="4" id="KW-0319">Glycerol metabolism</keyword>
<dbReference type="InterPro" id="IPR017946">
    <property type="entry name" value="PLC-like_Pdiesterase_TIM-brl"/>
</dbReference>
<dbReference type="EMBL" id="JPLA01000028">
    <property type="protein sequence ID" value="KLD63388.1"/>
    <property type="molecule type" value="Genomic_DNA"/>
</dbReference>
<evidence type="ECO:0000313" key="8">
    <source>
        <dbReference type="EMBL" id="KLD63388.1"/>
    </source>
</evidence>
<dbReference type="SUPFAM" id="SSF51695">
    <property type="entry name" value="PLC-like phosphodiesterases"/>
    <property type="match status" value="1"/>
</dbReference>
<evidence type="ECO:0000256" key="3">
    <source>
        <dbReference type="ARBA" id="ARBA00022729"/>
    </source>
</evidence>
<dbReference type="CDD" id="cd08602">
    <property type="entry name" value="GDPD_ScGlpQ1_like"/>
    <property type="match status" value="1"/>
</dbReference>
<dbReference type="InterPro" id="IPR030395">
    <property type="entry name" value="GP_PDE_dom"/>
</dbReference>
<dbReference type="Proteomes" id="UP000035481">
    <property type="component" value="Unassembled WGS sequence"/>
</dbReference>
<dbReference type="PANTHER" id="PTHR43620:SF7">
    <property type="entry name" value="GLYCEROPHOSPHODIESTER PHOSPHODIESTERASE GDPD5-RELATED"/>
    <property type="match status" value="1"/>
</dbReference>
<dbReference type="PANTHER" id="PTHR43620">
    <property type="entry name" value="GLYCEROPHOSPHORYL DIESTER PHOSPHODIESTERASE"/>
    <property type="match status" value="1"/>
</dbReference>
<dbReference type="Pfam" id="PF03009">
    <property type="entry name" value="GDPD"/>
    <property type="match status" value="1"/>
</dbReference>
<dbReference type="GO" id="GO:0006071">
    <property type="term" value="P:glycerol metabolic process"/>
    <property type="evidence" value="ECO:0007669"/>
    <property type="project" value="UniProtKB-KW"/>
</dbReference>
<keyword evidence="5" id="KW-0378">Hydrolase</keyword>
<dbReference type="AlphaFoldDB" id="A0A0G9H1F5"/>
<comment type="caution">
    <text evidence="8">The sequence shown here is derived from an EMBL/GenBank/DDBJ whole genome shotgun (WGS) entry which is preliminary data.</text>
</comment>
<dbReference type="GO" id="GO:0006629">
    <property type="term" value="P:lipid metabolic process"/>
    <property type="evidence" value="ECO:0007669"/>
    <property type="project" value="InterPro"/>
</dbReference>
<proteinExistence type="inferred from homology"/>
<accession>A0A0G9H1F5</accession>
<evidence type="ECO:0000256" key="6">
    <source>
        <dbReference type="ARBA" id="ARBA00047512"/>
    </source>
</evidence>
<dbReference type="OrthoDB" id="9795622at2"/>
<dbReference type="GO" id="GO:0008889">
    <property type="term" value="F:glycerophosphodiester phosphodiesterase activity"/>
    <property type="evidence" value="ECO:0007669"/>
    <property type="project" value="UniProtKB-EC"/>
</dbReference>
<dbReference type="EC" id="3.1.4.46" evidence="2"/>
<keyword evidence="3" id="KW-0732">Signal</keyword>
<protein>
    <recommendedName>
        <fullName evidence="2">glycerophosphodiester phosphodiesterase</fullName>
        <ecNumber evidence="2">3.1.4.46</ecNumber>
    </recommendedName>
</protein>
<dbReference type="PROSITE" id="PS51704">
    <property type="entry name" value="GP_PDE"/>
    <property type="match status" value="1"/>
</dbReference>
<evidence type="ECO:0000259" key="7">
    <source>
        <dbReference type="PROSITE" id="PS51704"/>
    </source>
</evidence>
<evidence type="ECO:0000256" key="2">
    <source>
        <dbReference type="ARBA" id="ARBA00012247"/>
    </source>
</evidence>
<evidence type="ECO:0000313" key="9">
    <source>
        <dbReference type="Proteomes" id="UP000035481"/>
    </source>
</evidence>
<organism evidence="8 9">
    <name type="scientific">Dyella japonica DSM 16301</name>
    <dbReference type="NCBI Taxonomy" id="1440762"/>
    <lineage>
        <taxon>Bacteria</taxon>
        <taxon>Pseudomonadati</taxon>
        <taxon>Pseudomonadota</taxon>
        <taxon>Gammaproteobacteria</taxon>
        <taxon>Lysobacterales</taxon>
        <taxon>Rhodanobacteraceae</taxon>
        <taxon>Dyella</taxon>
    </lineage>
</organism>
<gene>
    <name evidence="8" type="ORF">Y882_11475</name>
</gene>
<dbReference type="RefSeq" id="WP_046972012.1">
    <property type="nucleotide sequence ID" value="NZ_JPLA01000028.1"/>
</dbReference>
<dbReference type="PATRIC" id="fig|1440762.4.peg.1795"/>
<evidence type="ECO:0000256" key="1">
    <source>
        <dbReference type="ARBA" id="ARBA00007277"/>
    </source>
</evidence>
<comment type="catalytic activity">
    <reaction evidence="6">
        <text>a sn-glycero-3-phosphodiester + H2O = an alcohol + sn-glycerol 3-phosphate + H(+)</text>
        <dbReference type="Rhea" id="RHEA:12969"/>
        <dbReference type="ChEBI" id="CHEBI:15377"/>
        <dbReference type="ChEBI" id="CHEBI:15378"/>
        <dbReference type="ChEBI" id="CHEBI:30879"/>
        <dbReference type="ChEBI" id="CHEBI:57597"/>
        <dbReference type="ChEBI" id="CHEBI:83408"/>
        <dbReference type="EC" id="3.1.4.46"/>
    </reaction>
</comment>
<dbReference type="Gene3D" id="3.20.20.190">
    <property type="entry name" value="Phosphatidylinositol (PI) phosphodiesterase"/>
    <property type="match status" value="1"/>
</dbReference>
<dbReference type="GO" id="GO:0042597">
    <property type="term" value="C:periplasmic space"/>
    <property type="evidence" value="ECO:0007669"/>
    <property type="project" value="TreeGrafter"/>
</dbReference>
<evidence type="ECO:0000256" key="5">
    <source>
        <dbReference type="ARBA" id="ARBA00022801"/>
    </source>
</evidence>
<dbReference type="STRING" id="1440762.Y882_11475"/>
<name>A0A0G9H1F5_9GAMM</name>
<evidence type="ECO:0000256" key="4">
    <source>
        <dbReference type="ARBA" id="ARBA00022798"/>
    </source>
</evidence>
<sequence>MSAAIHAHEAPIAKKVLVIGHRGASALRPEHTLASYGKAIADGADFIEPDLVMTRDGVPVARHENEISGTTDVAQHAEFAARKTTKTVDGEKVTGWFTEDFTLAELKTLRARERLPEFRSTAYDGQFQIPTLDEIIDFVAAESATQGRVIGIIPEIKHGTYFQKLGMPMEDRVLAILAAHAYTRTAPVEIQSFEVANLRYLRGKLGKDHPNIRLLQLLGDVNEQPYDVVAAGKQLSYAQMMTPAGLRDIAAYADAIGPSIRSIIPLAADGTLGQPTPLVHDAHAVKLELHPYTFRPENFFQAKNFWKGSDPKTFNEAGSVAEIRAYLEAGVDAFFTDDPVIGRKAVDGR</sequence>
<feature type="domain" description="GP-PDE" evidence="7">
    <location>
        <begin position="16"/>
        <end position="346"/>
    </location>
</feature>